<dbReference type="GO" id="GO:0035556">
    <property type="term" value="P:intracellular signal transduction"/>
    <property type="evidence" value="ECO:0007669"/>
    <property type="project" value="InterPro"/>
</dbReference>
<feature type="domain" description="Guanylate cyclase" evidence="1">
    <location>
        <begin position="335"/>
        <end position="469"/>
    </location>
</feature>
<dbReference type="AlphaFoldDB" id="A0A517YLQ3"/>
<dbReference type="EMBL" id="CP036274">
    <property type="protein sequence ID" value="QDU31144.1"/>
    <property type="molecule type" value="Genomic_DNA"/>
</dbReference>
<dbReference type="SMART" id="SM00044">
    <property type="entry name" value="CYCc"/>
    <property type="match status" value="1"/>
</dbReference>
<dbReference type="EC" id="4.6.1.1" evidence="2"/>
<organism evidence="2 3">
    <name type="scientific">Anatilimnocola aggregata</name>
    <dbReference type="NCBI Taxonomy" id="2528021"/>
    <lineage>
        <taxon>Bacteria</taxon>
        <taxon>Pseudomonadati</taxon>
        <taxon>Planctomycetota</taxon>
        <taxon>Planctomycetia</taxon>
        <taxon>Pirellulales</taxon>
        <taxon>Pirellulaceae</taxon>
        <taxon>Anatilimnocola</taxon>
    </lineage>
</organism>
<dbReference type="Proteomes" id="UP000315017">
    <property type="component" value="Chromosome"/>
</dbReference>
<evidence type="ECO:0000259" key="1">
    <source>
        <dbReference type="PROSITE" id="PS50125"/>
    </source>
</evidence>
<dbReference type="Gene3D" id="2.60.200.20">
    <property type="match status" value="1"/>
</dbReference>
<dbReference type="PROSITE" id="PS50125">
    <property type="entry name" value="GUANYLATE_CYCLASE_2"/>
    <property type="match status" value="1"/>
</dbReference>
<dbReference type="SUPFAM" id="SSF49879">
    <property type="entry name" value="SMAD/FHA domain"/>
    <property type="match status" value="1"/>
</dbReference>
<dbReference type="InterPro" id="IPR029787">
    <property type="entry name" value="Nucleotide_cyclase"/>
</dbReference>
<keyword evidence="2" id="KW-0456">Lyase</keyword>
<dbReference type="Pfam" id="PF00211">
    <property type="entry name" value="Guanylate_cyc"/>
    <property type="match status" value="1"/>
</dbReference>
<sequence length="594" mass="65052">MADLIAQGSQPQFRWRRRLPLDVPQVLGRAGGPWSTPWDERISRKHAELTFQDGRLVVRLHPDARNPIFYRGRRSDSFEIQPGDHFVIGETTFTFANERVLLGQNEPNPITERTFSIEELRSQVYRRPDQRMEVLSRLPDVITSSSSDSELFVRLVNLLLGGINRAAAAAIVEITEPQDVIPSELKVLHWDRRILSGADFNPSERLIRQAVKTKQSVVYVWSGAERGPGDFTLSEGLDWAFCTPISGNACRGWALYVTGSFAGDAALDVGADVDSLGEEIKFTELTAATFGSLREARKLARKQAGLSQFFSPVVLEALADQDADAVLAPREADVTVLFCDLRGFSRASEKLSAQLHELLQRVSQALGVTTHHILQTGGVVGDFHGDAVMGFWGWPLAQANAVTRACQAALGIRAEFAAAAAQGADHPLANFRVGIGIATGRAVAGKIGTVDQVKVTVFGPVVNLASRLEEMTKAVRVPILLDEVTAAEARRLIPADEARIRTLAKVRPAGLDTPLVVSELLPPFLAWPQLSDEHIASFEAAGQALNARDWPRALQLLHQVPPDDLAKDFLTVFIAQHNRTPPDNWDGIVPVARN</sequence>
<keyword evidence="3" id="KW-1185">Reference proteome</keyword>
<dbReference type="OrthoDB" id="9806704at2"/>
<dbReference type="InterPro" id="IPR000253">
    <property type="entry name" value="FHA_dom"/>
</dbReference>
<name>A0A517YLQ3_9BACT</name>
<dbReference type="InterPro" id="IPR050697">
    <property type="entry name" value="Adenylyl/Guanylyl_Cyclase_3/4"/>
</dbReference>
<proteinExistence type="predicted"/>
<dbReference type="PANTHER" id="PTHR43081">
    <property type="entry name" value="ADENYLATE CYCLASE, TERMINAL-DIFFERENTIATION SPECIFIC-RELATED"/>
    <property type="match status" value="1"/>
</dbReference>
<accession>A0A517YLQ3</accession>
<dbReference type="SUPFAM" id="SSF55073">
    <property type="entry name" value="Nucleotide cyclase"/>
    <property type="match status" value="1"/>
</dbReference>
<dbReference type="Gene3D" id="3.30.70.1230">
    <property type="entry name" value="Nucleotide cyclase"/>
    <property type="match status" value="1"/>
</dbReference>
<reference evidence="2 3" key="1">
    <citation type="submission" date="2019-02" db="EMBL/GenBank/DDBJ databases">
        <title>Deep-cultivation of Planctomycetes and their phenomic and genomic characterization uncovers novel biology.</title>
        <authorList>
            <person name="Wiegand S."/>
            <person name="Jogler M."/>
            <person name="Boedeker C."/>
            <person name="Pinto D."/>
            <person name="Vollmers J."/>
            <person name="Rivas-Marin E."/>
            <person name="Kohn T."/>
            <person name="Peeters S.H."/>
            <person name="Heuer A."/>
            <person name="Rast P."/>
            <person name="Oberbeckmann S."/>
            <person name="Bunk B."/>
            <person name="Jeske O."/>
            <person name="Meyerdierks A."/>
            <person name="Storesund J.E."/>
            <person name="Kallscheuer N."/>
            <person name="Luecker S."/>
            <person name="Lage O.M."/>
            <person name="Pohl T."/>
            <person name="Merkel B.J."/>
            <person name="Hornburger P."/>
            <person name="Mueller R.-W."/>
            <person name="Bruemmer F."/>
            <person name="Labrenz M."/>
            <person name="Spormann A.M."/>
            <person name="Op den Camp H."/>
            <person name="Overmann J."/>
            <person name="Amann R."/>
            <person name="Jetten M.S.M."/>
            <person name="Mascher T."/>
            <person name="Medema M.H."/>
            <person name="Devos D.P."/>
            <person name="Kaster A.-K."/>
            <person name="Ovreas L."/>
            <person name="Rohde M."/>
            <person name="Galperin M.Y."/>
            <person name="Jogler C."/>
        </authorList>
    </citation>
    <scope>NUCLEOTIDE SEQUENCE [LARGE SCALE GENOMIC DNA]</scope>
    <source>
        <strain evidence="2 3">ETA_A8</strain>
    </source>
</reference>
<dbReference type="PANTHER" id="PTHR43081:SF20">
    <property type="entry name" value="TWO-COMPONENT RESPONSE REGULATOR"/>
    <property type="match status" value="1"/>
</dbReference>
<dbReference type="GO" id="GO:0006171">
    <property type="term" value="P:cAMP biosynthetic process"/>
    <property type="evidence" value="ECO:0007669"/>
    <property type="project" value="TreeGrafter"/>
</dbReference>
<gene>
    <name evidence="2" type="primary">cyaA_2</name>
    <name evidence="2" type="ORF">ETAA8_62970</name>
</gene>
<dbReference type="CDD" id="cd00060">
    <property type="entry name" value="FHA"/>
    <property type="match status" value="1"/>
</dbReference>
<dbReference type="InterPro" id="IPR008984">
    <property type="entry name" value="SMAD_FHA_dom_sf"/>
</dbReference>
<dbReference type="InterPro" id="IPR001054">
    <property type="entry name" value="A/G_cyclase"/>
</dbReference>
<dbReference type="RefSeq" id="WP_145097783.1">
    <property type="nucleotide sequence ID" value="NZ_CP036274.1"/>
</dbReference>
<dbReference type="KEGG" id="aagg:ETAA8_62970"/>
<dbReference type="CDD" id="cd07302">
    <property type="entry name" value="CHD"/>
    <property type="match status" value="1"/>
</dbReference>
<dbReference type="GO" id="GO:0004016">
    <property type="term" value="F:adenylate cyclase activity"/>
    <property type="evidence" value="ECO:0007669"/>
    <property type="project" value="UniProtKB-EC"/>
</dbReference>
<evidence type="ECO:0000313" key="2">
    <source>
        <dbReference type="EMBL" id="QDU31144.1"/>
    </source>
</evidence>
<protein>
    <submittedName>
        <fullName evidence="2">Adenylate cyclase 1</fullName>
        <ecNumber evidence="2">4.6.1.1</ecNumber>
    </submittedName>
</protein>
<evidence type="ECO:0000313" key="3">
    <source>
        <dbReference type="Proteomes" id="UP000315017"/>
    </source>
</evidence>
<dbReference type="Pfam" id="PF00498">
    <property type="entry name" value="FHA"/>
    <property type="match status" value="1"/>
</dbReference>